<dbReference type="EMBL" id="SJSM01000006">
    <property type="protein sequence ID" value="TCC96201.1"/>
    <property type="molecule type" value="Genomic_DNA"/>
</dbReference>
<dbReference type="PROSITE" id="PS50112">
    <property type="entry name" value="PAS"/>
    <property type="match status" value="3"/>
</dbReference>
<organism evidence="12 13">
    <name type="scientific">Pedobacter hiemivivus</name>
    <dbReference type="NCBI Taxonomy" id="2530454"/>
    <lineage>
        <taxon>Bacteria</taxon>
        <taxon>Pseudomonadati</taxon>
        <taxon>Bacteroidota</taxon>
        <taxon>Sphingobacteriia</taxon>
        <taxon>Sphingobacteriales</taxon>
        <taxon>Sphingobacteriaceae</taxon>
        <taxon>Pedobacter</taxon>
    </lineage>
</organism>
<evidence type="ECO:0000259" key="9">
    <source>
        <dbReference type="PROSITE" id="PS50110"/>
    </source>
</evidence>
<dbReference type="Proteomes" id="UP000291117">
    <property type="component" value="Unassembled WGS sequence"/>
</dbReference>
<evidence type="ECO:0000256" key="3">
    <source>
        <dbReference type="ARBA" id="ARBA00022553"/>
    </source>
</evidence>
<evidence type="ECO:0000313" key="12">
    <source>
        <dbReference type="EMBL" id="TCC96201.1"/>
    </source>
</evidence>
<dbReference type="InterPro" id="IPR000700">
    <property type="entry name" value="PAS-assoc_C"/>
</dbReference>
<dbReference type="SMART" id="SM00065">
    <property type="entry name" value="GAF"/>
    <property type="match status" value="1"/>
</dbReference>
<feature type="domain" description="PAS" evidence="10">
    <location>
        <begin position="294"/>
        <end position="365"/>
    </location>
</feature>
<dbReference type="Gene3D" id="3.40.50.2300">
    <property type="match status" value="1"/>
</dbReference>
<dbReference type="InterPro" id="IPR036890">
    <property type="entry name" value="HATPase_C_sf"/>
</dbReference>
<dbReference type="Gene3D" id="3.30.450.40">
    <property type="match status" value="1"/>
</dbReference>
<evidence type="ECO:0000259" key="11">
    <source>
        <dbReference type="PROSITE" id="PS50113"/>
    </source>
</evidence>
<dbReference type="SMART" id="SM00387">
    <property type="entry name" value="HATPase_c"/>
    <property type="match status" value="1"/>
</dbReference>
<evidence type="ECO:0000259" key="10">
    <source>
        <dbReference type="PROSITE" id="PS50112"/>
    </source>
</evidence>
<dbReference type="Gene3D" id="1.10.287.130">
    <property type="match status" value="1"/>
</dbReference>
<feature type="domain" description="PAS" evidence="10">
    <location>
        <begin position="194"/>
        <end position="247"/>
    </location>
</feature>
<dbReference type="InterPro" id="IPR001789">
    <property type="entry name" value="Sig_transdc_resp-reg_receiver"/>
</dbReference>
<feature type="domain" description="Response regulatory" evidence="9">
    <location>
        <begin position="805"/>
        <end position="923"/>
    </location>
</feature>
<keyword evidence="4" id="KW-0808">Transferase</keyword>
<evidence type="ECO:0000256" key="6">
    <source>
        <dbReference type="ARBA" id="ARBA00023012"/>
    </source>
</evidence>
<feature type="domain" description="PAS" evidence="10">
    <location>
        <begin position="417"/>
        <end position="487"/>
    </location>
</feature>
<accession>A0A4R0N7W6</accession>
<dbReference type="PROSITE" id="PS50113">
    <property type="entry name" value="PAC"/>
    <property type="match status" value="2"/>
</dbReference>
<dbReference type="FunFam" id="3.30.565.10:FF:000010">
    <property type="entry name" value="Sensor histidine kinase RcsC"/>
    <property type="match status" value="1"/>
</dbReference>
<evidence type="ECO:0000256" key="1">
    <source>
        <dbReference type="ARBA" id="ARBA00000085"/>
    </source>
</evidence>
<dbReference type="CDD" id="cd16922">
    <property type="entry name" value="HATPase_EvgS-ArcB-TorS-like"/>
    <property type="match status" value="1"/>
</dbReference>
<dbReference type="CDD" id="cd17546">
    <property type="entry name" value="REC_hyHK_CKI1_RcsC-like"/>
    <property type="match status" value="1"/>
</dbReference>
<evidence type="ECO:0000256" key="4">
    <source>
        <dbReference type="ARBA" id="ARBA00022679"/>
    </source>
</evidence>
<feature type="domain" description="PAC" evidence="11">
    <location>
        <begin position="368"/>
        <end position="420"/>
    </location>
</feature>
<dbReference type="PROSITE" id="PS50109">
    <property type="entry name" value="HIS_KIN"/>
    <property type="match status" value="1"/>
</dbReference>
<dbReference type="InterPro" id="IPR029016">
    <property type="entry name" value="GAF-like_dom_sf"/>
</dbReference>
<dbReference type="SMART" id="SM00091">
    <property type="entry name" value="PAS"/>
    <property type="match status" value="3"/>
</dbReference>
<comment type="catalytic activity">
    <reaction evidence="1">
        <text>ATP + protein L-histidine = ADP + protein N-phospho-L-histidine.</text>
        <dbReference type="EC" id="2.7.13.3"/>
    </reaction>
</comment>
<dbReference type="SMART" id="SM00086">
    <property type="entry name" value="PAC"/>
    <property type="match status" value="2"/>
</dbReference>
<dbReference type="CDD" id="cd00082">
    <property type="entry name" value="HisKA"/>
    <property type="match status" value="1"/>
</dbReference>
<proteinExistence type="predicted"/>
<dbReference type="AlphaFoldDB" id="A0A4R0N7W6"/>
<dbReference type="SUPFAM" id="SSF52172">
    <property type="entry name" value="CheY-like"/>
    <property type="match status" value="1"/>
</dbReference>
<dbReference type="InterPro" id="IPR036097">
    <property type="entry name" value="HisK_dim/P_sf"/>
</dbReference>
<evidence type="ECO:0000256" key="2">
    <source>
        <dbReference type="ARBA" id="ARBA00012438"/>
    </source>
</evidence>
<name>A0A4R0N7W6_9SPHI</name>
<dbReference type="PANTHER" id="PTHR45339:SF1">
    <property type="entry name" value="HYBRID SIGNAL TRANSDUCTION HISTIDINE KINASE J"/>
    <property type="match status" value="1"/>
</dbReference>
<dbReference type="PRINTS" id="PR00344">
    <property type="entry name" value="BCTRLSENSOR"/>
</dbReference>
<dbReference type="PROSITE" id="PS50110">
    <property type="entry name" value="RESPONSE_REGULATORY"/>
    <property type="match status" value="1"/>
</dbReference>
<dbReference type="Gene3D" id="3.30.450.20">
    <property type="entry name" value="PAS domain"/>
    <property type="match status" value="3"/>
</dbReference>
<reference evidence="12 13" key="1">
    <citation type="submission" date="2019-02" db="EMBL/GenBank/DDBJ databases">
        <title>Pedobacter sp. RP-3-8 sp. nov., isolated from Arctic soil.</title>
        <authorList>
            <person name="Dahal R.H."/>
        </authorList>
    </citation>
    <scope>NUCLEOTIDE SEQUENCE [LARGE SCALE GENOMIC DNA]</scope>
    <source>
        <strain evidence="12 13">RP-3-8</strain>
    </source>
</reference>
<keyword evidence="13" id="KW-1185">Reference proteome</keyword>
<dbReference type="CDD" id="cd00130">
    <property type="entry name" value="PAS"/>
    <property type="match status" value="3"/>
</dbReference>
<dbReference type="Pfam" id="PF00072">
    <property type="entry name" value="Response_reg"/>
    <property type="match status" value="1"/>
</dbReference>
<dbReference type="SUPFAM" id="SSF55874">
    <property type="entry name" value="ATPase domain of HSP90 chaperone/DNA topoisomerase II/histidine kinase"/>
    <property type="match status" value="1"/>
</dbReference>
<dbReference type="Pfam" id="PF13426">
    <property type="entry name" value="PAS_9"/>
    <property type="match status" value="2"/>
</dbReference>
<dbReference type="NCBIfam" id="TIGR00229">
    <property type="entry name" value="sensory_box"/>
    <property type="match status" value="3"/>
</dbReference>
<keyword evidence="3 7" id="KW-0597">Phosphoprotein</keyword>
<gene>
    <name evidence="12" type="ORF">EZ444_12220</name>
</gene>
<evidence type="ECO:0000256" key="5">
    <source>
        <dbReference type="ARBA" id="ARBA00022777"/>
    </source>
</evidence>
<dbReference type="Gene3D" id="3.30.565.10">
    <property type="entry name" value="Histidine kinase-like ATPase, C-terminal domain"/>
    <property type="match status" value="1"/>
</dbReference>
<dbReference type="InterPro" id="IPR005467">
    <property type="entry name" value="His_kinase_dom"/>
</dbReference>
<evidence type="ECO:0000259" key="8">
    <source>
        <dbReference type="PROSITE" id="PS50109"/>
    </source>
</evidence>
<protein>
    <recommendedName>
        <fullName evidence="2">histidine kinase</fullName>
        <ecNumber evidence="2">2.7.13.3</ecNumber>
    </recommendedName>
</protein>
<dbReference type="InterPro" id="IPR000014">
    <property type="entry name" value="PAS"/>
</dbReference>
<dbReference type="InterPro" id="IPR003594">
    <property type="entry name" value="HATPase_dom"/>
</dbReference>
<dbReference type="InterPro" id="IPR003018">
    <property type="entry name" value="GAF"/>
</dbReference>
<feature type="modified residue" description="4-aspartylphosphate" evidence="7">
    <location>
        <position position="854"/>
    </location>
</feature>
<dbReference type="InterPro" id="IPR011006">
    <property type="entry name" value="CheY-like_superfamily"/>
</dbReference>
<dbReference type="InterPro" id="IPR003661">
    <property type="entry name" value="HisK_dim/P_dom"/>
</dbReference>
<evidence type="ECO:0000313" key="13">
    <source>
        <dbReference type="Proteomes" id="UP000291117"/>
    </source>
</evidence>
<dbReference type="SUPFAM" id="SSF47384">
    <property type="entry name" value="Homodimeric domain of signal transducing histidine kinase"/>
    <property type="match status" value="1"/>
</dbReference>
<dbReference type="EC" id="2.7.13.3" evidence="2"/>
<dbReference type="Pfam" id="PF00512">
    <property type="entry name" value="HisKA"/>
    <property type="match status" value="1"/>
</dbReference>
<keyword evidence="6" id="KW-0902">Two-component regulatory system</keyword>
<dbReference type="InterPro" id="IPR001610">
    <property type="entry name" value="PAC"/>
</dbReference>
<dbReference type="Pfam" id="PF02518">
    <property type="entry name" value="HATPase_c"/>
    <property type="match status" value="1"/>
</dbReference>
<dbReference type="InterPro" id="IPR004358">
    <property type="entry name" value="Sig_transdc_His_kin-like_C"/>
</dbReference>
<feature type="domain" description="PAC" evidence="11">
    <location>
        <begin position="493"/>
        <end position="545"/>
    </location>
</feature>
<dbReference type="OrthoDB" id="9811889at2"/>
<dbReference type="GO" id="GO:0000155">
    <property type="term" value="F:phosphorelay sensor kinase activity"/>
    <property type="evidence" value="ECO:0007669"/>
    <property type="project" value="InterPro"/>
</dbReference>
<dbReference type="RefSeq" id="WP_131609193.1">
    <property type="nucleotide sequence ID" value="NZ_SJSM01000006.1"/>
</dbReference>
<dbReference type="InterPro" id="IPR013655">
    <property type="entry name" value="PAS_fold_3"/>
</dbReference>
<feature type="domain" description="Histidine kinase" evidence="8">
    <location>
        <begin position="563"/>
        <end position="784"/>
    </location>
</feature>
<dbReference type="SUPFAM" id="SSF55785">
    <property type="entry name" value="PYP-like sensor domain (PAS domain)"/>
    <property type="match status" value="3"/>
</dbReference>
<comment type="caution">
    <text evidence="12">The sequence shown here is derived from an EMBL/GenBank/DDBJ whole genome shotgun (WGS) entry which is preliminary data.</text>
</comment>
<dbReference type="InterPro" id="IPR035965">
    <property type="entry name" value="PAS-like_dom_sf"/>
</dbReference>
<sequence length="925" mass="104695">MLSKDQRSSTSENNRVSALHGYHILDTPSEYQFDNIAKLASLVCSAPIALIALVDENRVWFKSSIGITFNEIPRGISFCEHTIISENDDVFEVYDALKDDRFKNHPSVIEIPYVRSYAGAPLIDENGFKLGTVCVFDTVPREFTSAQKEGLQTLAKEVMTHISLQRKSEELAAHAQRFEELLNISAVSPEIHCILDKMGIVLFINNAVTNLLEYSVEEAEGLNIWSFCHREDLNRVINTIEDGLRKGIKQFENDFRIVSKSGVIRWISWTMVTKNEKWYAYGRDITENKKVEHELMKLSFVASKVNNAVVINDANNHVTWVNEAFEKITGFNLNDLKGKRLGDLISGPRTDMELLEHARELTKRNQSFTVDLLAYRKDKQPIWISIYNTVVFNEAGKVEIEVEIIIDITDKKNAEEELQVLSLVASETNTGVNISDANCYTTWVNQSLERLTGYTATELNGFRLGDILCAESDDAQQQLINEAREKAQNKQAYSIEVEAKKKDGTMVWLSVATTPVLGLTGKLERQIDLITDITQRKQVEREMVEAKEQALQLSEAKEMFLSVMSHEIRTPLNAVIGMTHLLMDNDPKPSQIEDLNILKFSGENLLNIINDILDFTKIETGNLHLELMPFSMKALTTDIVTSLGVNASKRENELVLLYDEEIPKLVSGDKTRLYQILMNLLGNAIKFTYQGKIILQLKLIASDEQYIAIHFEVSDNGIGIPEDKLSYIFEAFTQAKTDISRKYGGTGLGLAITKRLLELYNSEIEVKSIEDEGTCFSFTLNFLKSSLLATGGELIAQAEAFTGKRILIVDDNEINLLIAKRILGKFGLNIDFALNGEEAIHKVKDERYDLVFMDIKMPGMDGFEATRIIRSQPDNYFKMVPIIALTASTLQNEYRKFKESGMNGHILKPFKPEEIRELLSIHLYQ</sequence>
<dbReference type="SMART" id="SM00388">
    <property type="entry name" value="HisKA"/>
    <property type="match status" value="1"/>
</dbReference>
<dbReference type="SMART" id="SM00448">
    <property type="entry name" value="REC"/>
    <property type="match status" value="1"/>
</dbReference>
<dbReference type="Pfam" id="PF01590">
    <property type="entry name" value="GAF"/>
    <property type="match status" value="1"/>
</dbReference>
<evidence type="ECO:0000256" key="7">
    <source>
        <dbReference type="PROSITE-ProRule" id="PRU00169"/>
    </source>
</evidence>
<dbReference type="Pfam" id="PF08447">
    <property type="entry name" value="PAS_3"/>
    <property type="match status" value="1"/>
</dbReference>
<dbReference type="PANTHER" id="PTHR45339">
    <property type="entry name" value="HYBRID SIGNAL TRANSDUCTION HISTIDINE KINASE J"/>
    <property type="match status" value="1"/>
</dbReference>
<dbReference type="SUPFAM" id="SSF55781">
    <property type="entry name" value="GAF domain-like"/>
    <property type="match status" value="1"/>
</dbReference>
<keyword evidence="5" id="KW-0418">Kinase</keyword>